<reference evidence="1" key="1">
    <citation type="submission" date="2019-04" db="EMBL/GenBank/DDBJ databases">
        <title>Microbes associate with the intestines of laboratory mice.</title>
        <authorList>
            <person name="Navarre W."/>
            <person name="Wong E."/>
            <person name="Huang K."/>
            <person name="Tropini C."/>
            <person name="Ng K."/>
            <person name="Yu B."/>
        </authorList>
    </citation>
    <scope>NUCLEOTIDE SEQUENCE</scope>
    <source>
        <strain evidence="1">NM04_E33</strain>
    </source>
</reference>
<proteinExistence type="predicted"/>
<dbReference type="Proteomes" id="UP000306319">
    <property type="component" value="Unassembled WGS sequence"/>
</dbReference>
<evidence type="ECO:0000313" key="2">
    <source>
        <dbReference type="Proteomes" id="UP000306319"/>
    </source>
</evidence>
<accession>A0AC61RLT6</accession>
<evidence type="ECO:0000313" key="1">
    <source>
        <dbReference type="EMBL" id="TGY78850.1"/>
    </source>
</evidence>
<protein>
    <submittedName>
        <fullName evidence="1">AAA family ATPase</fullName>
    </submittedName>
</protein>
<comment type="caution">
    <text evidence="1">The sequence shown here is derived from an EMBL/GenBank/DDBJ whole genome shotgun (WGS) entry which is preliminary data.</text>
</comment>
<keyword evidence="2" id="KW-1185">Reference proteome</keyword>
<name>A0AC61RLT6_9BACT</name>
<organism evidence="1 2">
    <name type="scientific">Lepagella muris</name>
    <dbReference type="NCBI Taxonomy" id="3032870"/>
    <lineage>
        <taxon>Bacteria</taxon>
        <taxon>Pseudomonadati</taxon>
        <taxon>Bacteroidota</taxon>
        <taxon>Bacteroidia</taxon>
        <taxon>Bacteroidales</taxon>
        <taxon>Muribaculaceae</taxon>
        <taxon>Lepagella</taxon>
    </lineage>
</organism>
<dbReference type="EMBL" id="SRYB01000010">
    <property type="protein sequence ID" value="TGY78850.1"/>
    <property type="molecule type" value="Genomic_DNA"/>
</dbReference>
<gene>
    <name evidence="1" type="ORF">E5331_08585</name>
</gene>
<sequence length="522" mass="61013">MSNLRYPIGIQSFSEIREGGYIYIDKTEYIYRLIAEGKYYFLSRPRRFGKSLLLSTIEEYFKGNREFFNGLAISKHDHTWDKYPVLHLDLSGCTIDSHDRLPSFIEDFLLRWENEYDIPTNHDIPYSLRFKEIIIQAHQQTGNQVVILVDEYDKPTLETVGNPTLQEKCRNILRSFYSNLKSQDRHIKFAMLTGVTRFGQLSIFSDLNNLNDISLNKKYSGICGITAEELHKYFDKGIEDFAASLNTTKEEIYNLLKENYDGYRFSPTDTTEIYNPFSVLKSISDESFDNYWFKTGTPSFLVRLIKFNKFPLQELTDYETTTSQLTDVSLELTDIVPVLYQSGYLTIKSHDTRLNTVTLDFPNKEVESGFLNQLMPLYTPIPSQKTEFEIIRFVKEIEKGDVESFMVRLQSLFSDFQYDSFDLKHLEQHYQDVVFILAKLLGFYTRIEYQTSSGRIDLVITTDNYIYLFEFKIDKSAEEAINQITRNHYPIPFKADGRRIIGIGANFSSHTRSLDSWIIKDL</sequence>